<dbReference type="SMART" id="SM00086">
    <property type="entry name" value="PAC"/>
    <property type="match status" value="1"/>
</dbReference>
<dbReference type="SMART" id="SM00387">
    <property type="entry name" value="HATPase_c"/>
    <property type="match status" value="1"/>
</dbReference>
<dbReference type="Pfam" id="PF00512">
    <property type="entry name" value="HisKA"/>
    <property type="match status" value="1"/>
</dbReference>
<dbReference type="NCBIfam" id="TIGR00229">
    <property type="entry name" value="sensory_box"/>
    <property type="match status" value="2"/>
</dbReference>
<evidence type="ECO:0000256" key="3">
    <source>
        <dbReference type="ARBA" id="ARBA00006402"/>
    </source>
</evidence>
<dbReference type="Pfam" id="PF01590">
    <property type="entry name" value="GAF"/>
    <property type="match status" value="2"/>
</dbReference>
<keyword evidence="8" id="KW-0547">Nucleotide-binding</keyword>
<dbReference type="InterPro" id="IPR000014">
    <property type="entry name" value="PAS"/>
</dbReference>
<dbReference type="Pfam" id="PF02518">
    <property type="entry name" value="HATPase_c"/>
    <property type="match status" value="1"/>
</dbReference>
<dbReference type="FunFam" id="3.30.450.40:FF:000035">
    <property type="entry name" value="PAS sensor protein"/>
    <property type="match status" value="1"/>
</dbReference>
<evidence type="ECO:0000256" key="12">
    <source>
        <dbReference type="ARBA" id="ARBA00023012"/>
    </source>
</evidence>
<feature type="transmembrane region" description="Helical" evidence="16">
    <location>
        <begin position="12"/>
        <end position="29"/>
    </location>
</feature>
<keyword evidence="6" id="KW-0808">Transferase</keyword>
<dbReference type="InterPro" id="IPR013656">
    <property type="entry name" value="PAS_4"/>
</dbReference>
<dbReference type="InterPro" id="IPR003018">
    <property type="entry name" value="GAF"/>
</dbReference>
<evidence type="ECO:0000256" key="13">
    <source>
        <dbReference type="ARBA" id="ARBA00023136"/>
    </source>
</evidence>
<sequence>MLYINYSTLRSYGSTVLIVALTLVLMLVLDPWLNISRTPFLVFFSTVIVSAWYGGLKSGILAVLLSVLLSDYFFLAPTYNLNFHPRDLLRVELFISQGLLLSLLFEVLRTAKQQVEVNLKKLKVSEELLRSALSSLDIIVSQQDRDLLYQWIYNPQNTETTEQTLGKSDYELFPTPIAEQLTAIKQGVVQKGVSTREEVCVTLDEETRYYVRVEPLKDAENSIQGITSVAVNISDIKRETEIDIKQLKQTKQALHEAEEALQCIAEINSTLSTSLDYEETLKQISKISVPQLADWCSVEILNADGSICRLSVAHADPSKADLALQLQQYAPDPKGATPIAKVMQTGQSELIPEVSDSLLVAITRNNEHLQVVRQMGIESVMIVPLVTRGQVLGSITFVSAQSARRYSERDLALAKNIAQRAALAIENAQLYQDIHQTLLHYAESLSLLDALLAAAPVAVCFLDRELRYIRINQAFADMNGLSVEQHLGRKFPEVLPKMTAEFEPQLQRVLDTGEPLLNVEISGETKEQPRRYGYWLGNYYPVRDALGETVGVGIILAEVTALKQVEVALRESEERFQAMFDQATVGITQVALDGRFLQINPALCEITGYSHQELTQMNFEEITHPDDLEADWTQAQRVLAKEIKGYSLEKRYIRKDGSIVWVNLTASVVCDANGQPKYALGIIEDISQRKRAQAAQQFLVETSASLAASLDYKITLASVANMAVPTLADWCIVDIFREDSSIQQIAIATADPTKRHILLKLRERFPSLVGGQHPFLQKLRQGQSIFYADSDSLGGDSQEAEYLRQLRNIGIVSFMVIPLRSRGQVFGAISFVTVDSCRHYEQADLALAEDIARRAATAIDNARLYQEAQKAKQAAEQAVTRTALLQKITAALNEALTPQQVAEVVVKQGIAALGAKAGSVLLLDERGTSLKIVQAVGYPQSTVDAWTNYPLTIAGPSAETVQTGQPIFVENKTAWIARYPNLADIPAKHGHFAHACIPLIQEGKAIGALGLNFATFQTFNEQDRRFMLTLGQLCAQAIARAQLYEAEQTARAQAETANRVKDEFLAILSHELRTPLNPIMGWAKLLRTRNFDETARSRALETIERNAKLQTQLIDDLLDVSRILRGQLSLNVGEVDLRTPIAAALETVGLAAAAKSIQIHTALSNDLAPVLGDSDRLQQVIWNLLSNAVKFTPTGGQIEVQLSVVSSQRSAMKDNVDAAAVDCKVQQTTDNYAQIQIIDTGKGISPEFLPYVFDYFRQANTKTTRIFGGLGLGLAIVRHLVELHGGTVQAESPGEGQGATFTVKLPLQKTGCGVQGVGCGG</sequence>
<evidence type="ECO:0000256" key="14">
    <source>
        <dbReference type="ARBA" id="ARBA00074306"/>
    </source>
</evidence>
<keyword evidence="9" id="KW-0418">Kinase</keyword>
<protein>
    <recommendedName>
        <fullName evidence="14">Circadian input-output histidine kinase CikA</fullName>
        <ecNumber evidence="4">2.7.13.3</ecNumber>
    </recommendedName>
</protein>
<dbReference type="Gene3D" id="1.10.287.130">
    <property type="match status" value="1"/>
</dbReference>
<comment type="similarity">
    <text evidence="3">In the N-terminal section; belongs to the phytochrome family.</text>
</comment>
<dbReference type="InterPro" id="IPR038318">
    <property type="entry name" value="KdpD_sf"/>
</dbReference>
<evidence type="ECO:0000259" key="17">
    <source>
        <dbReference type="PROSITE" id="PS50109"/>
    </source>
</evidence>
<dbReference type="GO" id="GO:0005524">
    <property type="term" value="F:ATP binding"/>
    <property type="evidence" value="ECO:0007669"/>
    <property type="project" value="UniProtKB-KW"/>
</dbReference>
<dbReference type="Pfam" id="PF08447">
    <property type="entry name" value="PAS_3"/>
    <property type="match status" value="1"/>
</dbReference>
<evidence type="ECO:0000256" key="15">
    <source>
        <dbReference type="SAM" id="Coils"/>
    </source>
</evidence>
<dbReference type="InterPro" id="IPR035965">
    <property type="entry name" value="PAS-like_dom_sf"/>
</dbReference>
<feature type="domain" description="Histidine kinase" evidence="17">
    <location>
        <begin position="1067"/>
        <end position="1309"/>
    </location>
</feature>
<dbReference type="InterPro" id="IPR000700">
    <property type="entry name" value="PAS-assoc_C"/>
</dbReference>
<dbReference type="InterPro" id="IPR001610">
    <property type="entry name" value="PAC"/>
</dbReference>
<dbReference type="CDD" id="cd00130">
    <property type="entry name" value="PAS"/>
    <property type="match status" value="2"/>
</dbReference>
<evidence type="ECO:0000256" key="11">
    <source>
        <dbReference type="ARBA" id="ARBA00022989"/>
    </source>
</evidence>
<keyword evidence="11 16" id="KW-1133">Transmembrane helix</keyword>
<keyword evidence="10" id="KW-0067">ATP-binding</keyword>
<keyword evidence="15" id="KW-0175">Coiled coil</keyword>
<reference evidence="20 21" key="1">
    <citation type="journal article" date="2021" name="Int. J. Syst. Evol. Microbiol.">
        <title>Amazonocrinis nigriterrae gen. nov., sp. nov., Atlanticothrix silvestris gen. nov., sp. nov. and Dendronalium phyllosphericum gen. nov., sp. nov., nostocacean cyanobacteria from Brazilian environments.</title>
        <authorList>
            <person name="Alvarenga D.O."/>
            <person name="Andreote A.P.D."/>
            <person name="Branco L.H.Z."/>
            <person name="Delbaje E."/>
            <person name="Cruz R.B."/>
            <person name="Varani A.M."/>
            <person name="Fiore M.F."/>
        </authorList>
    </citation>
    <scope>NUCLEOTIDE SEQUENCE [LARGE SCALE GENOMIC DNA]</scope>
    <source>
        <strain evidence="20 21">CENA369</strain>
    </source>
</reference>
<evidence type="ECO:0000313" key="21">
    <source>
        <dbReference type="Proteomes" id="UP000662314"/>
    </source>
</evidence>
<keyword evidence="5" id="KW-0597">Phosphoprotein</keyword>
<dbReference type="InterPro" id="IPR029016">
    <property type="entry name" value="GAF-like_dom_sf"/>
</dbReference>
<dbReference type="Gene3D" id="3.30.450.20">
    <property type="entry name" value="PAS domain"/>
    <property type="match status" value="3"/>
</dbReference>
<proteinExistence type="inferred from homology"/>
<accession>A0A8J7I191</accession>
<comment type="subcellular location">
    <subcellularLocation>
        <location evidence="2">Membrane</location>
        <topology evidence="2">Multi-pass membrane protein</topology>
    </subcellularLocation>
</comment>
<keyword evidence="13 16" id="KW-0472">Membrane</keyword>
<evidence type="ECO:0000256" key="10">
    <source>
        <dbReference type="ARBA" id="ARBA00022840"/>
    </source>
</evidence>
<dbReference type="Pfam" id="PF13185">
    <property type="entry name" value="GAF_2"/>
    <property type="match status" value="1"/>
</dbReference>
<dbReference type="RefSeq" id="WP_214430483.1">
    <property type="nucleotide sequence ID" value="NZ_CAWPUQ010000110.1"/>
</dbReference>
<dbReference type="SMART" id="SM00065">
    <property type="entry name" value="GAF"/>
    <property type="match status" value="3"/>
</dbReference>
<dbReference type="InterPro" id="IPR013655">
    <property type="entry name" value="PAS_fold_3"/>
</dbReference>
<dbReference type="InterPro" id="IPR005467">
    <property type="entry name" value="His_kinase_dom"/>
</dbReference>
<feature type="transmembrane region" description="Helical" evidence="16">
    <location>
        <begin position="36"/>
        <end position="53"/>
    </location>
</feature>
<dbReference type="SUPFAM" id="SSF47384">
    <property type="entry name" value="Homodimeric domain of signal transducing histidine kinase"/>
    <property type="match status" value="1"/>
</dbReference>
<gene>
    <name evidence="20" type="ORF">I8752_01095</name>
</gene>
<dbReference type="GO" id="GO:0016020">
    <property type="term" value="C:membrane"/>
    <property type="evidence" value="ECO:0007669"/>
    <property type="project" value="UniProtKB-SubCell"/>
</dbReference>
<dbReference type="SMART" id="SM00091">
    <property type="entry name" value="PAS"/>
    <property type="match status" value="2"/>
</dbReference>
<name>A0A8J7I191_9NOST</name>
<dbReference type="Gene3D" id="1.20.120.620">
    <property type="entry name" value="Backbone structure of the membrane domain of e. Coli histidine kinase receptor kdpd"/>
    <property type="match status" value="1"/>
</dbReference>
<dbReference type="Pfam" id="PF13493">
    <property type="entry name" value="DUF4118"/>
    <property type="match status" value="1"/>
</dbReference>
<dbReference type="Proteomes" id="UP000662314">
    <property type="component" value="Unassembled WGS sequence"/>
</dbReference>
<evidence type="ECO:0000256" key="1">
    <source>
        <dbReference type="ARBA" id="ARBA00000085"/>
    </source>
</evidence>
<dbReference type="InterPro" id="IPR003661">
    <property type="entry name" value="HisK_dim/P_dom"/>
</dbReference>
<dbReference type="PANTHER" id="PTHR43547">
    <property type="entry name" value="TWO-COMPONENT HISTIDINE KINASE"/>
    <property type="match status" value="1"/>
</dbReference>
<dbReference type="EMBL" id="JAECZA010000002">
    <property type="protein sequence ID" value="MBH8571643.1"/>
    <property type="molecule type" value="Genomic_DNA"/>
</dbReference>
<dbReference type="InterPro" id="IPR003594">
    <property type="entry name" value="HATPase_dom"/>
</dbReference>
<dbReference type="InterPro" id="IPR036097">
    <property type="entry name" value="HisK_dim/P_sf"/>
</dbReference>
<feature type="domain" description="PAC" evidence="19">
    <location>
        <begin position="646"/>
        <end position="698"/>
    </location>
</feature>
<dbReference type="InterPro" id="IPR025201">
    <property type="entry name" value="KdpD_TM"/>
</dbReference>
<feature type="domain" description="PAS" evidence="18">
    <location>
        <begin position="444"/>
        <end position="513"/>
    </location>
</feature>
<evidence type="ECO:0000256" key="16">
    <source>
        <dbReference type="SAM" id="Phobius"/>
    </source>
</evidence>
<dbReference type="InterPro" id="IPR036890">
    <property type="entry name" value="HATPase_C_sf"/>
</dbReference>
<dbReference type="CDD" id="cd00082">
    <property type="entry name" value="HisKA"/>
    <property type="match status" value="1"/>
</dbReference>
<dbReference type="PROSITE" id="PS50112">
    <property type="entry name" value="PAS"/>
    <property type="match status" value="2"/>
</dbReference>
<evidence type="ECO:0000256" key="9">
    <source>
        <dbReference type="ARBA" id="ARBA00022777"/>
    </source>
</evidence>
<dbReference type="FunFam" id="3.30.565.10:FF:000010">
    <property type="entry name" value="Sensor histidine kinase RcsC"/>
    <property type="match status" value="1"/>
</dbReference>
<comment type="catalytic activity">
    <reaction evidence="1">
        <text>ATP + protein L-histidine = ADP + protein N-phospho-L-histidine.</text>
        <dbReference type="EC" id="2.7.13.3"/>
    </reaction>
</comment>
<feature type="transmembrane region" description="Helical" evidence="16">
    <location>
        <begin position="59"/>
        <end position="76"/>
    </location>
</feature>
<evidence type="ECO:0000256" key="6">
    <source>
        <dbReference type="ARBA" id="ARBA00022679"/>
    </source>
</evidence>
<evidence type="ECO:0000256" key="4">
    <source>
        <dbReference type="ARBA" id="ARBA00012438"/>
    </source>
</evidence>
<evidence type="ECO:0000259" key="18">
    <source>
        <dbReference type="PROSITE" id="PS50112"/>
    </source>
</evidence>
<evidence type="ECO:0000256" key="8">
    <source>
        <dbReference type="ARBA" id="ARBA00022741"/>
    </source>
</evidence>
<evidence type="ECO:0000256" key="5">
    <source>
        <dbReference type="ARBA" id="ARBA00022553"/>
    </source>
</evidence>
<keyword evidence="12" id="KW-0902">Two-component regulatory system</keyword>
<dbReference type="Pfam" id="PF08448">
    <property type="entry name" value="PAS_4"/>
    <property type="match status" value="1"/>
</dbReference>
<keyword evidence="21" id="KW-1185">Reference proteome</keyword>
<dbReference type="SUPFAM" id="SSF55874">
    <property type="entry name" value="ATPase domain of HSP90 chaperone/DNA topoisomerase II/histidine kinase"/>
    <property type="match status" value="1"/>
</dbReference>
<dbReference type="PROSITE" id="PS50109">
    <property type="entry name" value="HIS_KIN"/>
    <property type="match status" value="1"/>
</dbReference>
<dbReference type="PRINTS" id="PR00344">
    <property type="entry name" value="BCTRLSENSOR"/>
</dbReference>
<dbReference type="SUPFAM" id="SSF55781">
    <property type="entry name" value="GAF domain-like"/>
    <property type="match status" value="3"/>
</dbReference>
<dbReference type="SUPFAM" id="SSF55785">
    <property type="entry name" value="PYP-like sensor domain (PAS domain)"/>
    <property type="match status" value="3"/>
</dbReference>
<evidence type="ECO:0000313" key="20">
    <source>
        <dbReference type="EMBL" id="MBH8571643.1"/>
    </source>
</evidence>
<dbReference type="InterPro" id="IPR004358">
    <property type="entry name" value="Sig_transdc_His_kin-like_C"/>
</dbReference>
<dbReference type="GO" id="GO:0000155">
    <property type="term" value="F:phosphorelay sensor kinase activity"/>
    <property type="evidence" value="ECO:0007669"/>
    <property type="project" value="InterPro"/>
</dbReference>
<comment type="caution">
    <text evidence="20">The sequence shown here is derived from an EMBL/GenBank/DDBJ whole genome shotgun (WGS) entry which is preliminary data.</text>
</comment>
<keyword evidence="7 16" id="KW-0812">Transmembrane</keyword>
<dbReference type="EC" id="2.7.13.3" evidence="4"/>
<dbReference type="Gene3D" id="3.30.450.40">
    <property type="match status" value="3"/>
</dbReference>
<evidence type="ECO:0000256" key="7">
    <source>
        <dbReference type="ARBA" id="ARBA00022692"/>
    </source>
</evidence>
<feature type="domain" description="PAS" evidence="18">
    <location>
        <begin position="572"/>
        <end position="642"/>
    </location>
</feature>
<evidence type="ECO:0000259" key="19">
    <source>
        <dbReference type="PROSITE" id="PS50113"/>
    </source>
</evidence>
<organism evidence="20 21">
    <name type="scientific">Dendronalium phyllosphericum CENA369</name>
    <dbReference type="NCBI Taxonomy" id="1725256"/>
    <lineage>
        <taxon>Bacteria</taxon>
        <taxon>Bacillati</taxon>
        <taxon>Cyanobacteriota</taxon>
        <taxon>Cyanophyceae</taxon>
        <taxon>Nostocales</taxon>
        <taxon>Nostocaceae</taxon>
        <taxon>Dendronalium</taxon>
        <taxon>Dendronalium phyllosphericum</taxon>
    </lineage>
</organism>
<dbReference type="SMART" id="SM00388">
    <property type="entry name" value="HisKA"/>
    <property type="match status" value="1"/>
</dbReference>
<feature type="coiled-coil region" evidence="15">
    <location>
        <begin position="237"/>
        <end position="267"/>
    </location>
</feature>
<dbReference type="PROSITE" id="PS50113">
    <property type="entry name" value="PAC"/>
    <property type="match status" value="1"/>
</dbReference>
<dbReference type="Gene3D" id="3.30.565.10">
    <property type="entry name" value="Histidine kinase-like ATPase, C-terminal domain"/>
    <property type="match status" value="1"/>
</dbReference>
<dbReference type="PANTHER" id="PTHR43547:SF2">
    <property type="entry name" value="HYBRID SIGNAL TRANSDUCTION HISTIDINE KINASE C"/>
    <property type="match status" value="1"/>
</dbReference>
<evidence type="ECO:0000256" key="2">
    <source>
        <dbReference type="ARBA" id="ARBA00004141"/>
    </source>
</evidence>